<accession>A0AAJ4WBI0</accession>
<evidence type="ECO:0000256" key="9">
    <source>
        <dbReference type="SAM" id="Phobius"/>
    </source>
</evidence>
<dbReference type="AlphaFoldDB" id="A0AAJ4WBI0"/>
<dbReference type="Gene3D" id="2.30.30.60">
    <property type="match status" value="1"/>
</dbReference>
<feature type="transmembrane region" description="Helical" evidence="9">
    <location>
        <begin position="262"/>
        <end position="286"/>
    </location>
</feature>
<dbReference type="SUPFAM" id="SSF82861">
    <property type="entry name" value="Mechanosensitive channel protein MscS (YggB), transmembrane region"/>
    <property type="match status" value="1"/>
</dbReference>
<dbReference type="Pfam" id="PF12607">
    <property type="entry name" value="DUF3772"/>
    <property type="match status" value="1"/>
</dbReference>
<dbReference type="InterPro" id="IPR049278">
    <property type="entry name" value="MS_channel_C"/>
</dbReference>
<feature type="transmembrane region" description="Helical" evidence="9">
    <location>
        <begin position="548"/>
        <end position="567"/>
    </location>
</feature>
<feature type="transmembrane region" description="Helical" evidence="9">
    <location>
        <begin position="219"/>
        <end position="241"/>
    </location>
</feature>
<feature type="domain" description="Mechanosensitive ion channel transmembrane helices 2/3" evidence="14">
    <location>
        <begin position="594"/>
        <end position="635"/>
    </location>
</feature>
<dbReference type="RefSeq" id="WP_074823057.1">
    <property type="nucleotide sequence ID" value="NZ_FOLW01000006.1"/>
</dbReference>
<evidence type="ECO:0000256" key="7">
    <source>
        <dbReference type="SAM" id="Coils"/>
    </source>
</evidence>
<feature type="domain" description="DUF3772" evidence="12">
    <location>
        <begin position="147"/>
        <end position="206"/>
    </location>
</feature>
<dbReference type="InterPro" id="IPR022249">
    <property type="entry name" value="DUF3772"/>
</dbReference>
<evidence type="ECO:0000256" key="10">
    <source>
        <dbReference type="SAM" id="SignalP"/>
    </source>
</evidence>
<dbReference type="InterPro" id="IPR010920">
    <property type="entry name" value="LSM_dom_sf"/>
</dbReference>
<evidence type="ECO:0000256" key="8">
    <source>
        <dbReference type="SAM" id="MobiDB-lite"/>
    </source>
</evidence>
<evidence type="ECO:0000259" key="12">
    <source>
        <dbReference type="Pfam" id="PF12607"/>
    </source>
</evidence>
<dbReference type="PANTHER" id="PTHR30347:SF9">
    <property type="entry name" value="MINICONDUCTANCE MECHANOSENSITIVE CHANNEL MSCM"/>
    <property type="match status" value="1"/>
</dbReference>
<keyword evidence="6 9" id="KW-0472">Membrane</keyword>
<dbReference type="Pfam" id="PF21088">
    <property type="entry name" value="MS_channel_1st"/>
    <property type="match status" value="1"/>
</dbReference>
<protein>
    <submittedName>
        <fullName evidence="15">Small-conductance mechanosensitive channel</fullName>
    </submittedName>
</protein>
<evidence type="ECO:0000256" key="5">
    <source>
        <dbReference type="ARBA" id="ARBA00022989"/>
    </source>
</evidence>
<dbReference type="Proteomes" id="UP000226420">
    <property type="component" value="Unassembled WGS sequence"/>
</dbReference>
<dbReference type="InterPro" id="IPR011066">
    <property type="entry name" value="MscS_channel_C_sf"/>
</dbReference>
<feature type="transmembrane region" description="Helical" evidence="9">
    <location>
        <begin position="370"/>
        <end position="392"/>
    </location>
</feature>
<keyword evidence="3" id="KW-1003">Cell membrane</keyword>
<feature type="signal peptide" evidence="10">
    <location>
        <begin position="1"/>
        <end position="25"/>
    </location>
</feature>
<feature type="domain" description="Mechanosensitive ion channel MscS" evidence="11">
    <location>
        <begin position="637"/>
        <end position="702"/>
    </location>
</feature>
<comment type="caution">
    <text evidence="15">The sequence shown here is derived from an EMBL/GenBank/DDBJ whole genome shotgun (WGS) entry which is preliminary data.</text>
</comment>
<gene>
    <name evidence="15" type="ORF">SAMN02745723_106154</name>
</gene>
<comment type="subcellular location">
    <subcellularLocation>
        <location evidence="1">Cell membrane</location>
        <topology evidence="1">Multi-pass membrane protein</topology>
    </subcellularLocation>
</comment>
<dbReference type="PANTHER" id="PTHR30347">
    <property type="entry name" value="POTASSIUM CHANNEL RELATED"/>
    <property type="match status" value="1"/>
</dbReference>
<keyword evidence="7" id="KW-0175">Coiled coil</keyword>
<dbReference type="Gene3D" id="3.30.70.100">
    <property type="match status" value="1"/>
</dbReference>
<evidence type="ECO:0000313" key="16">
    <source>
        <dbReference type="Proteomes" id="UP000226420"/>
    </source>
</evidence>
<dbReference type="InterPro" id="IPR052702">
    <property type="entry name" value="MscS-like_channel"/>
</dbReference>
<evidence type="ECO:0000259" key="14">
    <source>
        <dbReference type="Pfam" id="PF21088"/>
    </source>
</evidence>
<evidence type="ECO:0000256" key="4">
    <source>
        <dbReference type="ARBA" id="ARBA00022692"/>
    </source>
</evidence>
<evidence type="ECO:0000259" key="11">
    <source>
        <dbReference type="Pfam" id="PF00924"/>
    </source>
</evidence>
<dbReference type="GO" id="GO:0005886">
    <property type="term" value="C:plasma membrane"/>
    <property type="evidence" value="ECO:0007669"/>
    <property type="project" value="UniProtKB-SubCell"/>
</dbReference>
<evidence type="ECO:0000259" key="13">
    <source>
        <dbReference type="Pfam" id="PF21082"/>
    </source>
</evidence>
<feature type="chain" id="PRO_5042478908" evidence="10">
    <location>
        <begin position="26"/>
        <end position="821"/>
    </location>
</feature>
<evidence type="ECO:0000313" key="15">
    <source>
        <dbReference type="EMBL" id="SFC99085.1"/>
    </source>
</evidence>
<dbReference type="InterPro" id="IPR023408">
    <property type="entry name" value="MscS_beta-dom_sf"/>
</dbReference>
<evidence type="ECO:0000256" key="6">
    <source>
        <dbReference type="ARBA" id="ARBA00023136"/>
    </source>
</evidence>
<dbReference type="SUPFAM" id="SSF50182">
    <property type="entry name" value="Sm-like ribonucleoproteins"/>
    <property type="match status" value="1"/>
</dbReference>
<evidence type="ECO:0000256" key="1">
    <source>
        <dbReference type="ARBA" id="ARBA00004651"/>
    </source>
</evidence>
<reference evidence="15 16" key="1">
    <citation type="submission" date="2016-10" db="EMBL/GenBank/DDBJ databases">
        <authorList>
            <person name="Varghese N."/>
            <person name="Submissions S."/>
        </authorList>
    </citation>
    <scope>NUCLEOTIDE SEQUENCE [LARGE SCALE GENOMIC DNA]</scope>
    <source>
        <strain evidence="15 16">DSM 5563</strain>
    </source>
</reference>
<feature type="region of interest" description="Disordered" evidence="8">
    <location>
        <begin position="115"/>
        <end position="134"/>
    </location>
</feature>
<dbReference type="Gene3D" id="1.10.287.1260">
    <property type="match status" value="1"/>
</dbReference>
<keyword evidence="5 9" id="KW-1133">Transmembrane helix</keyword>
<feature type="transmembrane region" description="Helical" evidence="9">
    <location>
        <begin position="588"/>
        <end position="613"/>
    </location>
</feature>
<feature type="transmembrane region" description="Helical" evidence="9">
    <location>
        <begin position="341"/>
        <end position="358"/>
    </location>
</feature>
<dbReference type="InterPro" id="IPR011014">
    <property type="entry name" value="MscS_channel_TM-2"/>
</dbReference>
<sequence>MRKFSRTLLLCFSMLLIGWSSASMAVNKSNTVGKNSDTTTAVEENKTVKTADLEDLQQQLNEIKQQVSAASKDSQLSALNNQAAELANKADEYTTILLPNLAQIKTQLEVVGPAPEPGALDESAEVSKKRNSLNNEKAKIEKNLDYAQTLKSNAANLSKQIIELRRNALKTQLALDAGSILSSRFWSPIFSPLPEDQLKFDDFWQQLKDTWSAAWESDVFWGSLSLALLSIAIWLCSRRLMENVLVWISARVFPDGRLRRSFLACAMVVGTVVTIYGGANLMYLVFARNYQLTPLMQGFVDALLGLTIFSALIVGLGRALLSIQRPSWRLMHLPDPLAHALRRYPAAMAILLMLFGTIEQMNSVVGSSVSTAIFGNGIASLLIGLLLGSATLRVNKARKKLRAQDETVESRSTIVGLIYLSATVVSVVILLALMIGYIPLARFLTYEVVWFSIVLSCLYLTTKLTGDLCESLFSEHHASGKWIKQAFNLDGRYLEQASILFSAIGRTILVLLAIIALFNGTYGSTTPMTIVDKVIEIMGSDSLGKINIVPANLMNAVICLVVGLYILRTARRWLNTKFLPKTAMDSGMRMSLVTLFSNIGYVLVILVTLSVLGIEWNKLAWIVSALSVGIGFGLQEIVKNFISGLILLTERPVKVGDLVSISGVEGDIRRINVRATEIQLSDKSTVIVPNSQLISQNVRNVTMGNAQGVATIPLIFPLDIDPEQVRDILLEAYTQHESIQDMPAPSVSFSQLTPDGITLSVTGYVSSPRIVSRTKSDLLFDILKRLRVAGVQLSSPQNLVVQNLPAEIAANYTDNAKKDDA</sequence>
<dbReference type="Pfam" id="PF00924">
    <property type="entry name" value="MS_channel_2nd"/>
    <property type="match status" value="1"/>
</dbReference>
<proteinExistence type="inferred from homology"/>
<feature type="domain" description="Mechanosensitive ion channel MscS C-terminal" evidence="13">
    <location>
        <begin position="718"/>
        <end position="792"/>
    </location>
</feature>
<dbReference type="EMBL" id="FOLW01000006">
    <property type="protein sequence ID" value="SFC99085.1"/>
    <property type="molecule type" value="Genomic_DNA"/>
</dbReference>
<feature type="transmembrane region" description="Helical" evidence="9">
    <location>
        <begin position="443"/>
        <end position="461"/>
    </location>
</feature>
<comment type="similarity">
    <text evidence="2">Belongs to the MscS (TC 1.A.23) family.</text>
</comment>
<dbReference type="InterPro" id="IPR049142">
    <property type="entry name" value="MS_channel_1st"/>
</dbReference>
<feature type="transmembrane region" description="Helical" evidence="9">
    <location>
        <begin position="413"/>
        <end position="437"/>
    </location>
</feature>
<evidence type="ECO:0000256" key="2">
    <source>
        <dbReference type="ARBA" id="ARBA00008017"/>
    </source>
</evidence>
<evidence type="ECO:0000256" key="3">
    <source>
        <dbReference type="ARBA" id="ARBA00022475"/>
    </source>
</evidence>
<dbReference type="SUPFAM" id="SSF82689">
    <property type="entry name" value="Mechanosensitive channel protein MscS (YggB), C-terminal domain"/>
    <property type="match status" value="1"/>
</dbReference>
<dbReference type="InterPro" id="IPR006685">
    <property type="entry name" value="MscS_channel_2nd"/>
</dbReference>
<name>A0AAJ4WBI0_9GAMM</name>
<organism evidence="15 16">
    <name type="scientific">Pragia fontium DSM 5563 = ATCC 49100</name>
    <dbReference type="NCBI Taxonomy" id="1122977"/>
    <lineage>
        <taxon>Bacteria</taxon>
        <taxon>Pseudomonadati</taxon>
        <taxon>Pseudomonadota</taxon>
        <taxon>Gammaproteobacteria</taxon>
        <taxon>Enterobacterales</taxon>
        <taxon>Budviciaceae</taxon>
        <taxon>Pragia</taxon>
    </lineage>
</organism>
<dbReference type="GO" id="GO:0008381">
    <property type="term" value="F:mechanosensitive monoatomic ion channel activity"/>
    <property type="evidence" value="ECO:0007669"/>
    <property type="project" value="UniProtKB-ARBA"/>
</dbReference>
<keyword evidence="10" id="KW-0732">Signal</keyword>
<feature type="transmembrane region" description="Helical" evidence="9">
    <location>
        <begin position="298"/>
        <end position="321"/>
    </location>
</feature>
<dbReference type="Pfam" id="PF21082">
    <property type="entry name" value="MS_channel_3rd"/>
    <property type="match status" value="1"/>
</dbReference>
<keyword evidence="4 9" id="KW-0812">Transmembrane</keyword>
<feature type="coiled-coil region" evidence="7">
    <location>
        <begin position="46"/>
        <end position="96"/>
    </location>
</feature>